<evidence type="ECO:0000256" key="1">
    <source>
        <dbReference type="SAM" id="Phobius"/>
    </source>
</evidence>
<keyword evidence="1" id="KW-0812">Transmembrane</keyword>
<sequence>MVINVSVTNLTNDAASTAPAPVKSVAVPHPPIQFSPLTVVIIVIVACLMLVGVIIVIRRKRRLDRLRHSLIPFYSFDANEEEDWDSDLLQHEGGTQTIRQHGQTFRHEGSFHSWHERFSPIQRAMDRSN</sequence>
<reference evidence="2" key="2">
    <citation type="submission" date="2022-06" db="UniProtKB">
        <authorList>
            <consortium name="EnsemblMetazoa"/>
        </authorList>
    </citation>
    <scope>IDENTIFICATION</scope>
</reference>
<dbReference type="RefSeq" id="XP_003242069.1">
    <property type="nucleotide sequence ID" value="XM_003242021.3"/>
</dbReference>
<keyword evidence="1" id="KW-1133">Transmembrane helix</keyword>
<dbReference type="PANTHER" id="PTHR15868">
    <property type="entry name" value="SIMILAR TO RIKEN CDNA 6430571L13 GENE, SIMILAR TO G20 PROTEIN"/>
    <property type="match status" value="1"/>
</dbReference>
<reference evidence="3" key="1">
    <citation type="submission" date="2010-06" db="EMBL/GenBank/DDBJ databases">
        <authorList>
            <person name="Jiang H."/>
            <person name="Abraham K."/>
            <person name="Ali S."/>
            <person name="Alsbrooks S.L."/>
            <person name="Anim B.N."/>
            <person name="Anosike U.S."/>
            <person name="Attaway T."/>
            <person name="Bandaranaike D.P."/>
            <person name="Battles P.K."/>
            <person name="Bell S.N."/>
            <person name="Bell A.V."/>
            <person name="Beltran B."/>
            <person name="Bickham C."/>
            <person name="Bustamante Y."/>
            <person name="Caleb T."/>
            <person name="Canada A."/>
            <person name="Cardenas V."/>
            <person name="Carter K."/>
            <person name="Chacko J."/>
            <person name="Chandrabose M.N."/>
            <person name="Chavez D."/>
            <person name="Chavez A."/>
            <person name="Chen L."/>
            <person name="Chu H.-S."/>
            <person name="Claassen K.J."/>
            <person name="Cockrell R."/>
            <person name="Collins M."/>
            <person name="Cooper J.A."/>
            <person name="Cree A."/>
            <person name="Curry S.M."/>
            <person name="Da Y."/>
            <person name="Dao M.D."/>
            <person name="Das B."/>
            <person name="Davila M.-L."/>
            <person name="Davy-Carroll L."/>
            <person name="Denson S."/>
            <person name="Dinh H."/>
            <person name="Ebong V.E."/>
            <person name="Edwards J.R."/>
            <person name="Egan A."/>
            <person name="El-Daye J."/>
            <person name="Escobedo L."/>
            <person name="Fernandez S."/>
            <person name="Fernando P.R."/>
            <person name="Flagg N."/>
            <person name="Forbes L.D."/>
            <person name="Fowler R.G."/>
            <person name="Fu Q."/>
            <person name="Gabisi R.A."/>
            <person name="Ganer J."/>
            <person name="Garbino Pronczuk A."/>
            <person name="Garcia R.M."/>
            <person name="Garner T."/>
            <person name="Garrett T.E."/>
            <person name="Gonzalez D.A."/>
            <person name="Hamid H."/>
            <person name="Hawkins E.S."/>
            <person name="Hirani K."/>
            <person name="Hogues M.E."/>
            <person name="Hollins B."/>
            <person name="Hsiao C.-H."/>
            <person name="Jabil R."/>
            <person name="James M.L."/>
            <person name="Jhangiani S.N."/>
            <person name="Johnson B."/>
            <person name="Johnson Q."/>
            <person name="Joshi V."/>
            <person name="Kalu J.B."/>
            <person name="Kam C."/>
            <person name="Kashfia A."/>
            <person name="Keebler J."/>
            <person name="Kisamo H."/>
            <person name="Kovar C.L."/>
            <person name="Lago L.A."/>
            <person name="Lai C.-Y."/>
            <person name="Laidlaw J."/>
            <person name="Lara F."/>
            <person name="Le T.-K."/>
            <person name="Lee S.L."/>
            <person name="Legall F.H."/>
            <person name="Lemon S.J."/>
            <person name="Lewis L.R."/>
            <person name="Li B."/>
            <person name="Liu Y."/>
            <person name="Liu Y.-S."/>
            <person name="Lopez J."/>
            <person name="Lozado R.J."/>
            <person name="Lu J."/>
            <person name="Madu R.C."/>
            <person name="Maheshwari M."/>
            <person name="Maheshwari R."/>
            <person name="Malloy K."/>
            <person name="Martinez E."/>
            <person name="Mathew T."/>
            <person name="Mercado I.C."/>
            <person name="Mercado C."/>
            <person name="Meyer B."/>
            <person name="Montgomery K."/>
            <person name="Morgan M.B."/>
            <person name="Munidasa M."/>
            <person name="Nazareth L.V."/>
            <person name="Nelson J."/>
            <person name="Ng B.M."/>
            <person name="Nguyen N.B."/>
            <person name="Nguyen P.Q."/>
            <person name="Nguyen T."/>
            <person name="Obregon M."/>
            <person name="Okwuonu G.O."/>
            <person name="Onwere C.G."/>
            <person name="Orozco G."/>
            <person name="Parra A."/>
            <person name="Patel S."/>
            <person name="Patil S."/>
            <person name="Perez A."/>
            <person name="Perez Y."/>
            <person name="Pham C."/>
            <person name="Primus E.L."/>
            <person name="Pu L.-L."/>
            <person name="Puazo M."/>
            <person name="Qin X."/>
            <person name="Quiroz J.B."/>
            <person name="Reese J."/>
            <person name="Richards S."/>
            <person name="Rives C.M."/>
            <person name="Robberts R."/>
            <person name="Ruiz S.J."/>
            <person name="Ruiz M.J."/>
            <person name="Santibanez J."/>
            <person name="Schneider B.W."/>
            <person name="Sisson I."/>
            <person name="Smith M."/>
            <person name="Sodergren E."/>
            <person name="Song X.-Z."/>
            <person name="Song B.B."/>
            <person name="Summersgill H."/>
            <person name="Thelus R."/>
            <person name="Thornton R.D."/>
            <person name="Trejos Z.Y."/>
            <person name="Usmani K."/>
            <person name="Vattathil S."/>
            <person name="Villasana D."/>
            <person name="Walker D.L."/>
            <person name="Wang S."/>
            <person name="Wang K."/>
            <person name="White C.S."/>
            <person name="Williams A.C."/>
            <person name="Williamson J."/>
            <person name="Wilson K."/>
            <person name="Woghiren I.O."/>
            <person name="Woodworth J.R."/>
            <person name="Worley K.C."/>
            <person name="Wright R.A."/>
            <person name="Wu W."/>
            <person name="Young L."/>
            <person name="Zhang L."/>
            <person name="Zhang J."/>
            <person name="Zhu Y."/>
            <person name="Muzny D.M."/>
            <person name="Weinstock G."/>
            <person name="Gibbs R.A."/>
        </authorList>
    </citation>
    <scope>NUCLEOTIDE SEQUENCE [LARGE SCALE GENOMIC DNA]</scope>
    <source>
        <strain evidence="3">LSR1</strain>
    </source>
</reference>
<dbReference type="Proteomes" id="UP000007819">
    <property type="component" value="Chromosome A1"/>
</dbReference>
<keyword evidence="1" id="KW-0472">Membrane</keyword>
<accession>A0A8R1W9Y7</accession>
<dbReference type="AlphaFoldDB" id="A0A8R1W9Y7"/>
<dbReference type="PANTHER" id="PTHR15868:SF0">
    <property type="entry name" value="SIMILAR TO RIKEN CDNA 6430571L13 GENE_ SIMILAR TO G20 PROTEIN"/>
    <property type="match status" value="1"/>
</dbReference>
<feature type="transmembrane region" description="Helical" evidence="1">
    <location>
        <begin position="37"/>
        <end position="57"/>
    </location>
</feature>
<evidence type="ECO:0000313" key="2">
    <source>
        <dbReference type="EnsemblMetazoa" id="XP_003242069.1"/>
    </source>
</evidence>
<dbReference type="EnsemblMetazoa" id="XM_003242021.4">
    <property type="protein sequence ID" value="XP_003242069.1"/>
    <property type="gene ID" value="LOC100168674"/>
</dbReference>
<protein>
    <submittedName>
        <fullName evidence="2">Uncharacterized protein</fullName>
    </submittedName>
</protein>
<keyword evidence="3" id="KW-1185">Reference proteome</keyword>
<dbReference type="OrthoDB" id="6381603at2759"/>
<dbReference type="GeneID" id="100168674"/>
<organism evidence="2 3">
    <name type="scientific">Acyrthosiphon pisum</name>
    <name type="common">Pea aphid</name>
    <dbReference type="NCBI Taxonomy" id="7029"/>
    <lineage>
        <taxon>Eukaryota</taxon>
        <taxon>Metazoa</taxon>
        <taxon>Ecdysozoa</taxon>
        <taxon>Arthropoda</taxon>
        <taxon>Hexapoda</taxon>
        <taxon>Insecta</taxon>
        <taxon>Pterygota</taxon>
        <taxon>Neoptera</taxon>
        <taxon>Paraneoptera</taxon>
        <taxon>Hemiptera</taxon>
        <taxon>Sternorrhyncha</taxon>
        <taxon>Aphidomorpha</taxon>
        <taxon>Aphidoidea</taxon>
        <taxon>Aphididae</taxon>
        <taxon>Macrosiphini</taxon>
        <taxon>Acyrthosiphon</taxon>
    </lineage>
</organism>
<evidence type="ECO:0000313" key="3">
    <source>
        <dbReference type="Proteomes" id="UP000007819"/>
    </source>
</evidence>
<name>A0A8R1W9Y7_ACYPI</name>
<dbReference type="InterPro" id="IPR042351">
    <property type="entry name" value="C3orf18-like"/>
</dbReference>
<proteinExistence type="predicted"/>